<comment type="caution">
    <text evidence="2">The sequence shown here is derived from an EMBL/GenBank/DDBJ whole genome shotgun (WGS) entry which is preliminary data.</text>
</comment>
<evidence type="ECO:0000313" key="3">
    <source>
        <dbReference type="Proteomes" id="UP000586827"/>
    </source>
</evidence>
<dbReference type="PROSITE" id="PS51257">
    <property type="entry name" value="PROKAR_LIPOPROTEIN"/>
    <property type="match status" value="1"/>
</dbReference>
<evidence type="ECO:0000313" key="2">
    <source>
        <dbReference type="EMBL" id="NNH69935.1"/>
    </source>
</evidence>
<evidence type="ECO:0000256" key="1">
    <source>
        <dbReference type="SAM" id="SignalP"/>
    </source>
</evidence>
<feature type="signal peptide" evidence="1">
    <location>
        <begin position="1"/>
        <end position="24"/>
    </location>
</feature>
<dbReference type="RefSeq" id="WP_169815000.1">
    <property type="nucleotide sequence ID" value="NZ_JABELX010000003.1"/>
</dbReference>
<sequence length="210" mass="22539">MNRQLSRMTVAAAFTALTAWSAGCAEDAAPDTAVPSTAAATTQQSPGHQRLDQLVGDWTGQKFTYVAGGTPDNPTTGEITSRWQWIAETGNNFLREEAGGTLGGNPYYRLGLFGYAPTDDRYEWTTVDNITPMTMHYQGARGSGTADGDISMSGEFTDPGALGPQFVGSTIAMRTVITLESADRATMEVHFAPPGQPEILADRVILTRRK</sequence>
<dbReference type="EMBL" id="JABELX010000003">
    <property type="protein sequence ID" value="NNH69935.1"/>
    <property type="molecule type" value="Genomic_DNA"/>
</dbReference>
<name>A0A849C0R5_9NOCA</name>
<dbReference type="Proteomes" id="UP000586827">
    <property type="component" value="Unassembled WGS sequence"/>
</dbReference>
<feature type="chain" id="PRO_5039499748" evidence="1">
    <location>
        <begin position="25"/>
        <end position="210"/>
    </location>
</feature>
<accession>A0A849C0R5</accession>
<proteinExistence type="predicted"/>
<dbReference type="InterPro" id="IPR011473">
    <property type="entry name" value="DUF1579"/>
</dbReference>
<gene>
    <name evidence="2" type="ORF">HLB23_08670</name>
</gene>
<organism evidence="2 3">
    <name type="scientific">Nocardia uniformis</name>
    <dbReference type="NCBI Taxonomy" id="53432"/>
    <lineage>
        <taxon>Bacteria</taxon>
        <taxon>Bacillati</taxon>
        <taxon>Actinomycetota</taxon>
        <taxon>Actinomycetes</taxon>
        <taxon>Mycobacteriales</taxon>
        <taxon>Nocardiaceae</taxon>
        <taxon>Nocardia</taxon>
    </lineage>
</organism>
<dbReference type="AlphaFoldDB" id="A0A849C0R5"/>
<keyword evidence="1" id="KW-0732">Signal</keyword>
<dbReference type="Pfam" id="PF07617">
    <property type="entry name" value="DUF1579"/>
    <property type="match status" value="1"/>
</dbReference>
<protein>
    <submittedName>
        <fullName evidence="2">DUF1579 family protein</fullName>
    </submittedName>
</protein>
<reference evidence="2 3" key="1">
    <citation type="submission" date="2020-05" db="EMBL/GenBank/DDBJ databases">
        <title>MicrobeNet Type strains.</title>
        <authorList>
            <person name="Nicholson A.C."/>
        </authorList>
    </citation>
    <scope>NUCLEOTIDE SEQUENCE [LARGE SCALE GENOMIC DNA]</scope>
    <source>
        <strain evidence="2 3">JCM 3224</strain>
    </source>
</reference>
<keyword evidence="3" id="KW-1185">Reference proteome</keyword>